<keyword evidence="2" id="KW-1185">Reference proteome</keyword>
<organism evidence="1 2">
    <name type="scientific">Malus domestica</name>
    <name type="common">Apple</name>
    <name type="synonym">Pyrus malus</name>
    <dbReference type="NCBI Taxonomy" id="3750"/>
    <lineage>
        <taxon>Eukaryota</taxon>
        <taxon>Viridiplantae</taxon>
        <taxon>Streptophyta</taxon>
        <taxon>Embryophyta</taxon>
        <taxon>Tracheophyta</taxon>
        <taxon>Spermatophyta</taxon>
        <taxon>Magnoliopsida</taxon>
        <taxon>eudicotyledons</taxon>
        <taxon>Gunneridae</taxon>
        <taxon>Pentapetalae</taxon>
        <taxon>rosids</taxon>
        <taxon>fabids</taxon>
        <taxon>Rosales</taxon>
        <taxon>Rosaceae</taxon>
        <taxon>Amygdaloideae</taxon>
        <taxon>Maleae</taxon>
        <taxon>Malus</taxon>
    </lineage>
</organism>
<reference evidence="1 2" key="1">
    <citation type="submission" date="2018-10" db="EMBL/GenBank/DDBJ databases">
        <title>A high-quality apple genome assembly.</title>
        <authorList>
            <person name="Hu J."/>
        </authorList>
    </citation>
    <scope>NUCLEOTIDE SEQUENCE [LARGE SCALE GENOMIC DNA]</scope>
    <source>
        <strain evidence="2">cv. HFTH1</strain>
        <tissue evidence="1">Young leaf</tissue>
    </source>
</reference>
<evidence type="ECO:0000313" key="1">
    <source>
        <dbReference type="EMBL" id="RXH71098.1"/>
    </source>
</evidence>
<gene>
    <name evidence="1" type="ORF">DVH24_015720</name>
</gene>
<protein>
    <submittedName>
        <fullName evidence="1">Uncharacterized protein</fullName>
    </submittedName>
</protein>
<evidence type="ECO:0000313" key="2">
    <source>
        <dbReference type="Proteomes" id="UP000290289"/>
    </source>
</evidence>
<comment type="caution">
    <text evidence="1">The sequence shown here is derived from an EMBL/GenBank/DDBJ whole genome shotgun (WGS) entry which is preliminary data.</text>
</comment>
<sequence length="99" mass="11654">MGHTAHFQQHRNCPQLGNYHLHNSLGVEFYHKRPQFIRCGSQWDSPYIETGHTGHFQQHRYCPQLGNYHLHNPSGVRFYHKSLGVSWSGVKIFKLIFSH</sequence>
<proteinExistence type="predicted"/>
<accession>A0A498HHV6</accession>
<dbReference type="EMBL" id="RDQH01000342">
    <property type="protein sequence ID" value="RXH71098.1"/>
    <property type="molecule type" value="Genomic_DNA"/>
</dbReference>
<dbReference type="Proteomes" id="UP000290289">
    <property type="component" value="Chromosome 16"/>
</dbReference>
<name>A0A498HHV6_MALDO</name>
<dbReference type="AlphaFoldDB" id="A0A498HHV6"/>